<dbReference type="OrthoDB" id="3443462at2"/>
<dbReference type="InterPro" id="IPR045851">
    <property type="entry name" value="AMP-bd_C_sf"/>
</dbReference>
<dbReference type="InterPro" id="IPR042099">
    <property type="entry name" value="ANL_N_sf"/>
</dbReference>
<evidence type="ECO:0000259" key="1">
    <source>
        <dbReference type="Pfam" id="PF00501"/>
    </source>
</evidence>
<dbReference type="RefSeq" id="WP_155338797.1">
    <property type="nucleotide sequence ID" value="NZ_BAAABN010000077.1"/>
</dbReference>
<feature type="domain" description="AMP-binding enzyme C-terminal" evidence="2">
    <location>
        <begin position="426"/>
        <end position="497"/>
    </location>
</feature>
<proteinExistence type="predicted"/>
<comment type="caution">
    <text evidence="3">The sequence shown here is derived from an EMBL/GenBank/DDBJ whole genome shotgun (WGS) entry which is preliminary data.</text>
</comment>
<reference evidence="3 4" key="1">
    <citation type="submission" date="2019-10" db="EMBL/GenBank/DDBJ databases">
        <title>Whole genome shotgun sequence of Acrocarpospora corrugata NBRC 13972.</title>
        <authorList>
            <person name="Ichikawa N."/>
            <person name="Kimura A."/>
            <person name="Kitahashi Y."/>
            <person name="Komaki H."/>
            <person name="Oguchi A."/>
        </authorList>
    </citation>
    <scope>NUCLEOTIDE SEQUENCE [LARGE SCALE GENOMIC DNA]</scope>
    <source>
        <strain evidence="3 4">NBRC 13972</strain>
    </source>
</reference>
<feature type="domain" description="AMP-dependent synthetase/ligase" evidence="1">
    <location>
        <begin position="13"/>
        <end position="327"/>
    </location>
</feature>
<accession>A0A5M3W2R9</accession>
<dbReference type="Proteomes" id="UP000334990">
    <property type="component" value="Unassembled WGS sequence"/>
</dbReference>
<dbReference type="Pfam" id="PF13193">
    <property type="entry name" value="AMP-binding_C"/>
    <property type="match status" value="1"/>
</dbReference>
<evidence type="ECO:0000313" key="3">
    <source>
        <dbReference type="EMBL" id="GES02579.1"/>
    </source>
</evidence>
<keyword evidence="4" id="KW-1185">Reference proteome</keyword>
<dbReference type="PANTHER" id="PTHR43767">
    <property type="entry name" value="LONG-CHAIN-FATTY-ACID--COA LIGASE"/>
    <property type="match status" value="1"/>
</dbReference>
<gene>
    <name evidence="3" type="ORF">Acor_46450</name>
</gene>
<dbReference type="Pfam" id="PF00501">
    <property type="entry name" value="AMP-binding"/>
    <property type="match status" value="1"/>
</dbReference>
<evidence type="ECO:0000313" key="4">
    <source>
        <dbReference type="Proteomes" id="UP000334990"/>
    </source>
</evidence>
<evidence type="ECO:0000259" key="2">
    <source>
        <dbReference type="Pfam" id="PF13193"/>
    </source>
</evidence>
<name>A0A5M3W2R9_9ACTN</name>
<sequence>MTQFDLATLQEAIAAAVPDRDCLVWRERRLSWRQVAERTRRLGNLLHEHGLGRTDQVAIYLLNGPEYLEALLGAHKARAVPFNVNYRYTADELGYLFADAKPGAIVYHARFAPLVEKVAKGALLLQVADDSGHPLLPGALDYEGALAAAAPDPVPVRPTPDDHHIIYTGGTTGMPKGVVWRIGDLLEGPLAIRFRSLEALAAHAAASRRKVLPAAPLMHGTGLWFALSGWCLGSTVVIADRVDRFDPPSLLATLEREQVTGTIIVGDAFARPLVEELERRPYRLALGMIGTSGAMLRDGLAGRLGELIPGVRIVDTLGSSETGNSAVRLDGGPFVPGPETVVLTADRTGRLAPGSDEVGWLARGGPIPLGYLGDPDKTARTFVELDGERFAIPGDRARLRADGTIELHGREATVINTAGEKVFAEEVEVVLRAVPGVVDALVVGRPSERWGQEVVAVVQSDVPDRELRDACARHLARYKLPKDFVRVPHVRRHPNGKADYAWARGLI</sequence>
<dbReference type="NCBIfam" id="NF005863">
    <property type="entry name" value="PRK07798.1"/>
    <property type="match status" value="1"/>
</dbReference>
<dbReference type="InterPro" id="IPR025110">
    <property type="entry name" value="AMP-bd_C"/>
</dbReference>
<protein>
    <submittedName>
        <fullName evidence="3">Acyl-CoA synthetase</fullName>
    </submittedName>
</protein>
<dbReference type="InterPro" id="IPR020845">
    <property type="entry name" value="AMP-binding_CS"/>
</dbReference>
<dbReference type="EMBL" id="BLAD01000059">
    <property type="protein sequence ID" value="GES02579.1"/>
    <property type="molecule type" value="Genomic_DNA"/>
</dbReference>
<organism evidence="3 4">
    <name type="scientific">Acrocarpospora corrugata</name>
    <dbReference type="NCBI Taxonomy" id="35763"/>
    <lineage>
        <taxon>Bacteria</taxon>
        <taxon>Bacillati</taxon>
        <taxon>Actinomycetota</taxon>
        <taxon>Actinomycetes</taxon>
        <taxon>Streptosporangiales</taxon>
        <taxon>Streptosporangiaceae</taxon>
        <taxon>Acrocarpospora</taxon>
    </lineage>
</organism>
<dbReference type="Gene3D" id="3.30.300.30">
    <property type="match status" value="1"/>
</dbReference>
<dbReference type="PROSITE" id="PS00455">
    <property type="entry name" value="AMP_BINDING"/>
    <property type="match status" value="1"/>
</dbReference>
<dbReference type="GO" id="GO:0016878">
    <property type="term" value="F:acid-thiol ligase activity"/>
    <property type="evidence" value="ECO:0007669"/>
    <property type="project" value="UniProtKB-ARBA"/>
</dbReference>
<dbReference type="AlphaFoldDB" id="A0A5M3W2R9"/>
<dbReference type="InterPro" id="IPR050237">
    <property type="entry name" value="ATP-dep_AMP-bd_enzyme"/>
</dbReference>
<dbReference type="Gene3D" id="3.40.50.12780">
    <property type="entry name" value="N-terminal domain of ligase-like"/>
    <property type="match status" value="1"/>
</dbReference>
<dbReference type="InterPro" id="IPR000873">
    <property type="entry name" value="AMP-dep_synth/lig_dom"/>
</dbReference>
<dbReference type="SUPFAM" id="SSF56801">
    <property type="entry name" value="Acetyl-CoA synthetase-like"/>
    <property type="match status" value="1"/>
</dbReference>
<dbReference type="PANTHER" id="PTHR43767:SF1">
    <property type="entry name" value="NONRIBOSOMAL PEPTIDE SYNTHASE PES1 (EUROFUNG)-RELATED"/>
    <property type="match status" value="1"/>
</dbReference>